<evidence type="ECO:0000256" key="1">
    <source>
        <dbReference type="ARBA" id="ARBA00022679"/>
    </source>
</evidence>
<keyword evidence="1" id="KW-0808">Transferase</keyword>
<dbReference type="Gene3D" id="3.40.50.2000">
    <property type="entry name" value="Glycogen Phosphorylase B"/>
    <property type="match status" value="2"/>
</dbReference>
<dbReference type="GO" id="GO:0009103">
    <property type="term" value="P:lipopolysaccharide biosynthetic process"/>
    <property type="evidence" value="ECO:0007669"/>
    <property type="project" value="TreeGrafter"/>
</dbReference>
<dbReference type="PANTHER" id="PTHR46401">
    <property type="entry name" value="GLYCOSYLTRANSFERASE WBBK-RELATED"/>
    <property type="match status" value="1"/>
</dbReference>
<evidence type="ECO:0000259" key="2">
    <source>
        <dbReference type="Pfam" id="PF00534"/>
    </source>
</evidence>
<accession>A0A1F7GQL2</accession>
<organism evidence="3 4">
    <name type="scientific">Candidatus Roizmanbacteria bacterium RIFCSPHIGHO2_01_FULL_39_8</name>
    <dbReference type="NCBI Taxonomy" id="1802033"/>
    <lineage>
        <taxon>Bacteria</taxon>
        <taxon>Candidatus Roizmaniibacteriota</taxon>
    </lineage>
</organism>
<dbReference type="Pfam" id="PF00534">
    <property type="entry name" value="Glycos_transf_1"/>
    <property type="match status" value="1"/>
</dbReference>
<sequence length="329" mass="38472">MKEGIHFKLFPAQTVHKAIESYFPLVTSPLLMESLKREDVRSTIIHFQGERGSLLHTVLKDFPQFKITIQYHGYGQPSWLEWFERLFITPHERNNFKNVSHFFVNIKPRIEYLIKEIRIASNKISYQNVGIDFNLFKPRNKTWARKRLKLPLESFILLHIGNLTSHKGVDKIIRAYGILKEKYPHLFLLLIGSHPSHPLYKLASQVSDRLINKISYSNLPLYYNAADVYCYYGNNKNIKYQGIGTAPTEALASNLNVISTNLIHFPDRIIDKIGFVPKNFTDFVNKIEFLIHRPDYNFNPRDIIGPFTDYKHQTAHLLNIYDKLLAKKN</sequence>
<proteinExistence type="predicted"/>
<dbReference type="GO" id="GO:0016757">
    <property type="term" value="F:glycosyltransferase activity"/>
    <property type="evidence" value="ECO:0007669"/>
    <property type="project" value="InterPro"/>
</dbReference>
<dbReference type="InterPro" id="IPR001296">
    <property type="entry name" value="Glyco_trans_1"/>
</dbReference>
<dbReference type="SUPFAM" id="SSF53756">
    <property type="entry name" value="UDP-Glycosyltransferase/glycogen phosphorylase"/>
    <property type="match status" value="1"/>
</dbReference>
<protein>
    <recommendedName>
        <fullName evidence="2">Glycosyl transferase family 1 domain-containing protein</fullName>
    </recommendedName>
</protein>
<evidence type="ECO:0000313" key="3">
    <source>
        <dbReference type="EMBL" id="OGK20812.1"/>
    </source>
</evidence>
<dbReference type="CDD" id="cd03801">
    <property type="entry name" value="GT4_PimA-like"/>
    <property type="match status" value="1"/>
</dbReference>
<reference evidence="3 4" key="1">
    <citation type="journal article" date="2016" name="Nat. Commun.">
        <title>Thousands of microbial genomes shed light on interconnected biogeochemical processes in an aquifer system.</title>
        <authorList>
            <person name="Anantharaman K."/>
            <person name="Brown C.T."/>
            <person name="Hug L.A."/>
            <person name="Sharon I."/>
            <person name="Castelle C.J."/>
            <person name="Probst A.J."/>
            <person name="Thomas B.C."/>
            <person name="Singh A."/>
            <person name="Wilkins M.J."/>
            <person name="Karaoz U."/>
            <person name="Brodie E.L."/>
            <person name="Williams K.H."/>
            <person name="Hubbard S.S."/>
            <person name="Banfield J.F."/>
        </authorList>
    </citation>
    <scope>NUCLEOTIDE SEQUENCE [LARGE SCALE GENOMIC DNA]</scope>
</reference>
<dbReference type="AlphaFoldDB" id="A0A1F7GQL2"/>
<name>A0A1F7GQL2_9BACT</name>
<comment type="caution">
    <text evidence="3">The sequence shown here is derived from an EMBL/GenBank/DDBJ whole genome shotgun (WGS) entry which is preliminary data.</text>
</comment>
<feature type="domain" description="Glycosyl transferase family 1" evidence="2">
    <location>
        <begin position="144"/>
        <end position="295"/>
    </location>
</feature>
<gene>
    <name evidence="3" type="ORF">A2866_04000</name>
</gene>
<dbReference type="EMBL" id="MFZI01000029">
    <property type="protein sequence ID" value="OGK20812.1"/>
    <property type="molecule type" value="Genomic_DNA"/>
</dbReference>
<dbReference type="PANTHER" id="PTHR46401:SF2">
    <property type="entry name" value="GLYCOSYLTRANSFERASE WBBK-RELATED"/>
    <property type="match status" value="1"/>
</dbReference>
<dbReference type="Proteomes" id="UP000177026">
    <property type="component" value="Unassembled WGS sequence"/>
</dbReference>
<evidence type="ECO:0000313" key="4">
    <source>
        <dbReference type="Proteomes" id="UP000177026"/>
    </source>
</evidence>